<dbReference type="AlphaFoldDB" id="A0A8U0KW31"/>
<protein>
    <submittedName>
        <fullName evidence="2">Uncharacterized protein</fullName>
    </submittedName>
</protein>
<sequence>MAQVECDAQSHGCGTDAGTIGGILAFPGLHMKKGFRTPPKTLTVEPGIPGVCCYFAVFSVYHDIGCLAAHPALVGPLSRLSFVRIPLFSEKVTMGARSGQSEHQHVLLYEIDQQQVWCDMALPEAGHIACKRMVMIPVGQCAALGQNGYNLFEKAGVQSASSGEFEVLPESGRGLDRVPDAAHASKSLNKAFRSR</sequence>
<comment type="caution">
    <text evidence="2">The sequence shown here is derived from an EMBL/GenBank/DDBJ whole genome shotgun (WGS) entry which is preliminary data.</text>
</comment>
<dbReference type="EMBL" id="CABWKI010000001">
    <property type="protein sequence ID" value="VWQ32347.1"/>
    <property type="molecule type" value="Genomic_DNA"/>
</dbReference>
<reference evidence="4 5" key="1">
    <citation type="submission" date="2019-10" db="EMBL/GenBank/DDBJ databases">
        <authorList>
            <consortium name="Melissa Lawson"/>
            <person name="O'neill I."/>
        </authorList>
    </citation>
    <scope>NUCLEOTIDE SEQUENCE [LARGE SCALE GENOMIC DNA]</scope>
    <source>
        <strain evidence="3">LH_664</strain>
        <strain evidence="2">LH_665</strain>
    </source>
</reference>
<accession>A0A8U0KW31</accession>
<organism evidence="2 5">
    <name type="scientific">Bifidobacterium longum subsp. infantis</name>
    <dbReference type="NCBI Taxonomy" id="1682"/>
    <lineage>
        <taxon>Bacteria</taxon>
        <taxon>Bacillati</taxon>
        <taxon>Actinomycetota</taxon>
        <taxon>Actinomycetes</taxon>
        <taxon>Bifidobacteriales</taxon>
        <taxon>Bifidobacteriaceae</taxon>
        <taxon>Bifidobacterium</taxon>
    </lineage>
</organism>
<name>A0A8U0KW31_BIFLI</name>
<proteinExistence type="predicted"/>
<evidence type="ECO:0000313" key="3">
    <source>
        <dbReference type="EMBL" id="VWQ32347.1"/>
    </source>
</evidence>
<evidence type="ECO:0000313" key="2">
    <source>
        <dbReference type="EMBL" id="VWQ26993.1"/>
    </source>
</evidence>
<dbReference type="Proteomes" id="UP000494179">
    <property type="component" value="Unassembled WGS sequence"/>
</dbReference>
<gene>
    <name evidence="3" type="ORF">BIFLH664_00061</name>
    <name evidence="2" type="ORF">BIFLH665_00083</name>
</gene>
<evidence type="ECO:0000256" key="1">
    <source>
        <dbReference type="SAM" id="MobiDB-lite"/>
    </source>
</evidence>
<evidence type="ECO:0000313" key="5">
    <source>
        <dbReference type="Proteomes" id="UP000494270"/>
    </source>
</evidence>
<evidence type="ECO:0000313" key="4">
    <source>
        <dbReference type="Proteomes" id="UP000494179"/>
    </source>
</evidence>
<dbReference type="EMBL" id="CABWKE010000001">
    <property type="protein sequence ID" value="VWQ26993.1"/>
    <property type="molecule type" value="Genomic_DNA"/>
</dbReference>
<feature type="region of interest" description="Disordered" evidence="1">
    <location>
        <begin position="171"/>
        <end position="195"/>
    </location>
</feature>
<dbReference type="Proteomes" id="UP000494270">
    <property type="component" value="Unassembled WGS sequence"/>
</dbReference>